<keyword evidence="5 12" id="KW-1133">Transmembrane helix</keyword>
<feature type="domain" description="G-protein coupled receptors family 1 profile" evidence="13">
    <location>
        <begin position="1"/>
        <end position="275"/>
    </location>
</feature>
<comment type="similarity">
    <text evidence="2 10">Belongs to the G-protein coupled receptor 1 family.</text>
</comment>
<evidence type="ECO:0000256" key="1">
    <source>
        <dbReference type="ARBA" id="ARBA00004651"/>
    </source>
</evidence>
<protein>
    <recommendedName>
        <fullName evidence="13">G-protein coupled receptors family 1 profile domain-containing protein</fullName>
    </recommendedName>
</protein>
<evidence type="ECO:0000256" key="6">
    <source>
        <dbReference type="ARBA" id="ARBA00023040"/>
    </source>
</evidence>
<dbReference type="Pfam" id="PF00001">
    <property type="entry name" value="7tm_1"/>
    <property type="match status" value="1"/>
</dbReference>
<name>A0AAV2QKR7_MEGNR</name>
<dbReference type="PROSITE" id="PS00237">
    <property type="entry name" value="G_PROTEIN_RECEP_F1_1"/>
    <property type="match status" value="1"/>
</dbReference>
<feature type="compositionally biased region" description="Basic and acidic residues" evidence="11">
    <location>
        <begin position="364"/>
        <end position="377"/>
    </location>
</feature>
<keyword evidence="7 12" id="KW-0472">Membrane</keyword>
<feature type="region of interest" description="Disordered" evidence="11">
    <location>
        <begin position="359"/>
        <end position="381"/>
    </location>
</feature>
<evidence type="ECO:0000256" key="12">
    <source>
        <dbReference type="SAM" id="Phobius"/>
    </source>
</evidence>
<feature type="transmembrane region" description="Helical" evidence="12">
    <location>
        <begin position="39"/>
        <end position="59"/>
    </location>
</feature>
<sequence length="577" mass="64252">MSNLISSVVVVPVQTLRLAGLGKFISSSEHLEFWLCQAARTLLAIAVEAAIFSVLLIAVDRYCAVTSPLHYSMTITRGRSVRLIVGVWLIAMLYALPQLLAPSPKHKDYRPPMCPHGDVPWAAVPQWFGLVYAVLLFVLGFAIPLCALVWIYVRMYRAAKSNINKTRRHSLGTNPHEIIIPDCPSTPDSGNHNSVRGNRAKLARRRSSNTSLFFREEGRAVKTSVIVITSYIATWLPYFVVKICEAAGWTLNVPFLEEIVNSIAMSSSCTLPFIYVYRNETASNEALKIICWWRPPVPATPSFSRSSLHARLSNGHVPSPVRIVEPDTASLCSYSVECRECGQSQLVCSLRSGVKSINPTTVSSERRSGSRSPKRESSVSFKLAPTPMERPFSRCRQCLRQDSASSASSDDPLLSECYRYPRVPSNTSVRWTRPRMSNGSVTTRSDSLASTSSSVVSGVHRWPMRRYSTISTDSGGGTTVTQRRSIHEDMEDGSRLHPILSRQGGQLLEGDEDNQALSTIHPEIHGYSNPFRHPRLCRQQESTGSSVRFIWEIEEGDRDEDSTESESQRHLQLPTPS</sequence>
<feature type="compositionally biased region" description="Low complexity" evidence="11">
    <location>
        <begin position="442"/>
        <end position="452"/>
    </location>
</feature>
<feature type="transmembrane region" description="Helical" evidence="12">
    <location>
        <begin position="130"/>
        <end position="153"/>
    </location>
</feature>
<evidence type="ECO:0000256" key="9">
    <source>
        <dbReference type="ARBA" id="ARBA00023224"/>
    </source>
</evidence>
<dbReference type="PROSITE" id="PS50262">
    <property type="entry name" value="G_PROTEIN_RECEP_F1_2"/>
    <property type="match status" value="1"/>
</dbReference>
<keyword evidence="15" id="KW-1185">Reference proteome</keyword>
<dbReference type="GO" id="GO:0005886">
    <property type="term" value="C:plasma membrane"/>
    <property type="evidence" value="ECO:0007669"/>
    <property type="project" value="UniProtKB-SubCell"/>
</dbReference>
<keyword evidence="6 10" id="KW-0297">G-protein coupled receptor</keyword>
<evidence type="ECO:0000256" key="5">
    <source>
        <dbReference type="ARBA" id="ARBA00022989"/>
    </source>
</evidence>
<keyword evidence="3" id="KW-1003">Cell membrane</keyword>
<feature type="region of interest" description="Disordered" evidence="11">
    <location>
        <begin position="429"/>
        <end position="452"/>
    </location>
</feature>
<dbReference type="AlphaFoldDB" id="A0AAV2QKR7"/>
<dbReference type="PRINTS" id="PR00237">
    <property type="entry name" value="GPCRRHODOPSN"/>
</dbReference>
<keyword evidence="8 10" id="KW-0675">Receptor</keyword>
<organism evidence="14 15">
    <name type="scientific">Meganyctiphanes norvegica</name>
    <name type="common">Northern krill</name>
    <name type="synonym">Thysanopoda norvegica</name>
    <dbReference type="NCBI Taxonomy" id="48144"/>
    <lineage>
        <taxon>Eukaryota</taxon>
        <taxon>Metazoa</taxon>
        <taxon>Ecdysozoa</taxon>
        <taxon>Arthropoda</taxon>
        <taxon>Crustacea</taxon>
        <taxon>Multicrustacea</taxon>
        <taxon>Malacostraca</taxon>
        <taxon>Eumalacostraca</taxon>
        <taxon>Eucarida</taxon>
        <taxon>Euphausiacea</taxon>
        <taxon>Euphausiidae</taxon>
        <taxon>Meganyctiphanes</taxon>
    </lineage>
</organism>
<accession>A0AAV2QKR7</accession>
<keyword evidence="9 10" id="KW-0807">Transducer</keyword>
<comment type="caution">
    <text evidence="14">The sequence shown here is derived from an EMBL/GenBank/DDBJ whole genome shotgun (WGS) entry which is preliminary data.</text>
</comment>
<dbReference type="SUPFAM" id="SSF81321">
    <property type="entry name" value="Family A G protein-coupled receptor-like"/>
    <property type="match status" value="1"/>
</dbReference>
<keyword evidence="4 10" id="KW-0812">Transmembrane</keyword>
<evidence type="ECO:0000256" key="4">
    <source>
        <dbReference type="ARBA" id="ARBA00022692"/>
    </source>
</evidence>
<dbReference type="Proteomes" id="UP001497623">
    <property type="component" value="Unassembled WGS sequence"/>
</dbReference>
<gene>
    <name evidence="14" type="ORF">MNOR_LOCUS12956</name>
</gene>
<evidence type="ECO:0000256" key="8">
    <source>
        <dbReference type="ARBA" id="ARBA00023170"/>
    </source>
</evidence>
<dbReference type="EMBL" id="CAXKWB010007254">
    <property type="protein sequence ID" value="CAL4086267.1"/>
    <property type="molecule type" value="Genomic_DNA"/>
</dbReference>
<evidence type="ECO:0000259" key="13">
    <source>
        <dbReference type="PROSITE" id="PS50262"/>
    </source>
</evidence>
<dbReference type="CDD" id="cd00637">
    <property type="entry name" value="7tm_classA_rhodopsin-like"/>
    <property type="match status" value="1"/>
</dbReference>
<evidence type="ECO:0000256" key="2">
    <source>
        <dbReference type="ARBA" id="ARBA00010663"/>
    </source>
</evidence>
<evidence type="ECO:0000313" key="14">
    <source>
        <dbReference type="EMBL" id="CAL4086267.1"/>
    </source>
</evidence>
<dbReference type="InterPro" id="IPR000276">
    <property type="entry name" value="GPCR_Rhodpsn"/>
</dbReference>
<dbReference type="Gene3D" id="1.20.1070.10">
    <property type="entry name" value="Rhodopsin 7-helix transmembrane proteins"/>
    <property type="match status" value="1"/>
</dbReference>
<feature type="transmembrane region" description="Helical" evidence="12">
    <location>
        <begin position="80"/>
        <end position="100"/>
    </location>
</feature>
<reference evidence="14 15" key="1">
    <citation type="submission" date="2024-05" db="EMBL/GenBank/DDBJ databases">
        <authorList>
            <person name="Wallberg A."/>
        </authorList>
    </citation>
    <scope>NUCLEOTIDE SEQUENCE [LARGE SCALE GENOMIC DNA]</scope>
</reference>
<feature type="region of interest" description="Disordered" evidence="11">
    <location>
        <begin position="539"/>
        <end position="577"/>
    </location>
</feature>
<evidence type="ECO:0000313" key="15">
    <source>
        <dbReference type="Proteomes" id="UP001497623"/>
    </source>
</evidence>
<feature type="compositionally biased region" description="Polar residues" evidence="11">
    <location>
        <begin position="429"/>
        <end position="441"/>
    </location>
</feature>
<dbReference type="InterPro" id="IPR017452">
    <property type="entry name" value="GPCR_Rhodpsn_7TM"/>
</dbReference>
<evidence type="ECO:0000256" key="11">
    <source>
        <dbReference type="SAM" id="MobiDB-lite"/>
    </source>
</evidence>
<evidence type="ECO:0000256" key="10">
    <source>
        <dbReference type="RuleBase" id="RU000688"/>
    </source>
</evidence>
<proteinExistence type="inferred from homology"/>
<dbReference type="PANTHER" id="PTHR22752">
    <property type="entry name" value="G PROTEIN-COUPLED RECEPTOR"/>
    <property type="match status" value="1"/>
</dbReference>
<comment type="subcellular location">
    <subcellularLocation>
        <location evidence="1">Cell membrane</location>
        <topology evidence="1">Multi-pass membrane protein</topology>
    </subcellularLocation>
</comment>
<feature type="compositionally biased region" description="Acidic residues" evidence="11">
    <location>
        <begin position="552"/>
        <end position="564"/>
    </location>
</feature>
<dbReference type="GO" id="GO:0004930">
    <property type="term" value="F:G protein-coupled receptor activity"/>
    <property type="evidence" value="ECO:0007669"/>
    <property type="project" value="UniProtKB-KW"/>
</dbReference>
<evidence type="ECO:0000256" key="7">
    <source>
        <dbReference type="ARBA" id="ARBA00023136"/>
    </source>
</evidence>
<evidence type="ECO:0000256" key="3">
    <source>
        <dbReference type="ARBA" id="ARBA00022475"/>
    </source>
</evidence>